<evidence type="ECO:0000259" key="7">
    <source>
        <dbReference type="PROSITE" id="PS00028"/>
    </source>
</evidence>
<feature type="compositionally biased region" description="Pro residues" evidence="6">
    <location>
        <begin position="464"/>
        <end position="484"/>
    </location>
</feature>
<feature type="domain" description="C2H2-type" evidence="7">
    <location>
        <begin position="31"/>
        <end position="52"/>
    </location>
</feature>
<feature type="compositionally biased region" description="Basic and acidic residues" evidence="6">
    <location>
        <begin position="86"/>
        <end position="97"/>
    </location>
</feature>
<dbReference type="EMBL" id="JAWDGP010000795">
    <property type="protein sequence ID" value="KAK3797246.1"/>
    <property type="molecule type" value="Genomic_DNA"/>
</dbReference>
<dbReference type="GO" id="GO:0000776">
    <property type="term" value="C:kinetochore"/>
    <property type="evidence" value="ECO:0007669"/>
    <property type="project" value="TreeGrafter"/>
</dbReference>
<comment type="caution">
    <text evidence="8">The sequence shown here is derived from an EMBL/GenBank/DDBJ whole genome shotgun (WGS) entry which is preliminary data.</text>
</comment>
<dbReference type="CDD" id="cd20908">
    <property type="entry name" value="SUF4-like"/>
    <property type="match status" value="1"/>
</dbReference>
<keyword evidence="2" id="KW-0479">Metal-binding</keyword>
<name>A0AAE1B1P5_9GAST</name>
<dbReference type="PROSITE" id="PS00028">
    <property type="entry name" value="ZINC_FINGER_C2H2_1"/>
    <property type="match status" value="1"/>
</dbReference>
<keyword evidence="3" id="KW-0863">Zinc-finger</keyword>
<dbReference type="Proteomes" id="UP001283361">
    <property type="component" value="Unassembled WGS sequence"/>
</dbReference>
<evidence type="ECO:0000256" key="2">
    <source>
        <dbReference type="ARBA" id="ARBA00022723"/>
    </source>
</evidence>
<gene>
    <name evidence="8" type="ORF">RRG08_030471</name>
</gene>
<evidence type="ECO:0000256" key="1">
    <source>
        <dbReference type="ARBA" id="ARBA00004123"/>
    </source>
</evidence>
<dbReference type="GO" id="GO:0007094">
    <property type="term" value="P:mitotic spindle assembly checkpoint signaling"/>
    <property type="evidence" value="ECO:0007669"/>
    <property type="project" value="TreeGrafter"/>
</dbReference>
<dbReference type="InterPro" id="IPR013087">
    <property type="entry name" value="Znf_C2H2_type"/>
</dbReference>
<dbReference type="AlphaFoldDB" id="A0AAE1B1P5"/>
<evidence type="ECO:0000256" key="3">
    <source>
        <dbReference type="ARBA" id="ARBA00022771"/>
    </source>
</evidence>
<dbReference type="GO" id="GO:0008608">
    <property type="term" value="P:attachment of spindle microtubules to kinetochore"/>
    <property type="evidence" value="ECO:0007669"/>
    <property type="project" value="TreeGrafter"/>
</dbReference>
<dbReference type="GO" id="GO:0005634">
    <property type="term" value="C:nucleus"/>
    <property type="evidence" value="ECO:0007669"/>
    <property type="project" value="UniProtKB-SubCell"/>
</dbReference>
<proteinExistence type="predicted"/>
<dbReference type="PANTHER" id="PTHR23215:SF0">
    <property type="entry name" value="BUB3-INTERACTING AND GLEBS MOTIF-CONTAINING PROTEIN ZNF207"/>
    <property type="match status" value="1"/>
</dbReference>
<feature type="region of interest" description="Disordered" evidence="6">
    <location>
        <begin position="86"/>
        <end position="120"/>
    </location>
</feature>
<evidence type="ECO:0000256" key="6">
    <source>
        <dbReference type="SAM" id="MobiDB-lite"/>
    </source>
</evidence>
<keyword evidence="9" id="KW-1185">Reference proteome</keyword>
<dbReference type="GO" id="GO:0008017">
    <property type="term" value="F:microtubule binding"/>
    <property type="evidence" value="ECO:0007669"/>
    <property type="project" value="TreeGrafter"/>
</dbReference>
<organism evidence="8 9">
    <name type="scientific">Elysia crispata</name>
    <name type="common">lettuce slug</name>
    <dbReference type="NCBI Taxonomy" id="231223"/>
    <lineage>
        <taxon>Eukaryota</taxon>
        <taxon>Metazoa</taxon>
        <taxon>Spiralia</taxon>
        <taxon>Lophotrochozoa</taxon>
        <taxon>Mollusca</taxon>
        <taxon>Gastropoda</taxon>
        <taxon>Heterobranchia</taxon>
        <taxon>Euthyneura</taxon>
        <taxon>Panpulmonata</taxon>
        <taxon>Sacoglossa</taxon>
        <taxon>Placobranchoidea</taxon>
        <taxon>Plakobranchidae</taxon>
        <taxon>Elysia</taxon>
    </lineage>
</organism>
<dbReference type="GO" id="GO:1990047">
    <property type="term" value="C:spindle matrix"/>
    <property type="evidence" value="ECO:0007669"/>
    <property type="project" value="TreeGrafter"/>
</dbReference>
<accession>A0AAE1B1P5</accession>
<feature type="region of interest" description="Disordered" evidence="6">
    <location>
        <begin position="441"/>
        <end position="484"/>
    </location>
</feature>
<protein>
    <recommendedName>
        <fullName evidence="7">C2H2-type domain-containing protein</fullName>
    </recommendedName>
</protein>
<keyword evidence="5" id="KW-0539">Nucleus</keyword>
<evidence type="ECO:0000313" key="9">
    <source>
        <dbReference type="Proteomes" id="UP001283361"/>
    </source>
</evidence>
<evidence type="ECO:0000256" key="4">
    <source>
        <dbReference type="ARBA" id="ARBA00022833"/>
    </source>
</evidence>
<dbReference type="GO" id="GO:0008270">
    <property type="term" value="F:zinc ion binding"/>
    <property type="evidence" value="ECO:0007669"/>
    <property type="project" value="UniProtKB-KW"/>
</dbReference>
<comment type="subcellular location">
    <subcellularLocation>
        <location evidence="1">Nucleus</location>
    </subcellularLocation>
</comment>
<dbReference type="PANTHER" id="PTHR23215">
    <property type="entry name" value="ZINC FINGER PROTEIN 207"/>
    <property type="match status" value="1"/>
</dbReference>
<evidence type="ECO:0000256" key="5">
    <source>
        <dbReference type="ARBA" id="ARBA00023242"/>
    </source>
</evidence>
<keyword evidence="4" id="KW-0862">Zinc</keyword>
<sequence length="484" mass="50246">MGRKKKKQMKPWEFDDEKILIQHQKAKHFKCHICYKKLYTGPGLAIHCMQVHKEKIDKVPNSLPGRNNTEIEIYGMEGIPEEDVKAHEKNKNKKAEIADGADSDEESSNPPTSTMGQAPMMNTMGAMAQPGMSYGPPPMGPPMGAPPNMMAGMPNPMMGGNQMPGPMMGNPMGGMGGMNPMGMGGNMGGPMNPQMRPGMPPMGGPMNQMNPMPRPPMMGPNRPLFPAAAQSAASATMSSSGPTFPAAASVMSNTSTVSGNSTSATITGAATIKKPESTSGLTSKLVHPDEDISLEEIRANMPKYQKALVNQTVESSAAGQMMGAPTSMGQANSMQAGMNMGGMANMGMNMGMGMGGPNMMPQGMMGGPRPNMMPGGGQMMGNNMMRPPMGGNGNMNMGGPGPGMNMGGPGMNMGGPAPMGPGPMPMGGPGGMNMPGPNMNMGGPRGPMPGPMQGPMRPNMGGPGGPPPPPFNQGPPMRPNRPFN</sequence>
<evidence type="ECO:0000313" key="8">
    <source>
        <dbReference type="EMBL" id="KAK3797246.1"/>
    </source>
</evidence>
<dbReference type="GO" id="GO:0090307">
    <property type="term" value="P:mitotic spindle assembly"/>
    <property type="evidence" value="ECO:0007669"/>
    <property type="project" value="TreeGrafter"/>
</dbReference>
<reference evidence="8" key="1">
    <citation type="journal article" date="2023" name="G3 (Bethesda)">
        <title>A reference genome for the long-term kleptoplast-retaining sea slug Elysia crispata morphotype clarki.</title>
        <authorList>
            <person name="Eastman K.E."/>
            <person name="Pendleton A.L."/>
            <person name="Shaikh M.A."/>
            <person name="Suttiyut T."/>
            <person name="Ogas R."/>
            <person name="Tomko P."/>
            <person name="Gavelis G."/>
            <person name="Widhalm J.R."/>
            <person name="Wisecaver J.H."/>
        </authorList>
    </citation>
    <scope>NUCLEOTIDE SEQUENCE</scope>
    <source>
        <strain evidence="8">ECLA1</strain>
    </source>
</reference>